<protein>
    <submittedName>
        <fullName evidence="1">Uncharacterized protein</fullName>
    </submittedName>
</protein>
<evidence type="ECO:0000313" key="2">
    <source>
        <dbReference type="Proteomes" id="UP000189796"/>
    </source>
</evidence>
<gene>
    <name evidence="1" type="ORF">SAMN05443248_7588</name>
</gene>
<organism evidence="1 2">
    <name type="scientific">Bradyrhizobium erythrophlei</name>
    <dbReference type="NCBI Taxonomy" id="1437360"/>
    <lineage>
        <taxon>Bacteria</taxon>
        <taxon>Pseudomonadati</taxon>
        <taxon>Pseudomonadota</taxon>
        <taxon>Alphaproteobacteria</taxon>
        <taxon>Hyphomicrobiales</taxon>
        <taxon>Nitrobacteraceae</taxon>
        <taxon>Bradyrhizobium</taxon>
    </lineage>
</organism>
<accession>A0A1M5XSQ6</accession>
<sequence>MEVADTEAADTEAADTEAVTLVGATSAAVTLPGVTSADAVPMCTLAAPMCTLAGPASPEAATCGVTAAALLAIGVEGIGVMDPMAPATRTAGLIRTATGRNELKPMGVLLNVHLASHESSRLVTSVPSR</sequence>
<reference evidence="1 2" key="1">
    <citation type="submission" date="2016-11" db="EMBL/GenBank/DDBJ databases">
        <authorList>
            <person name="Jaros S."/>
            <person name="Januszkiewicz K."/>
            <person name="Wedrychowicz H."/>
        </authorList>
    </citation>
    <scope>NUCLEOTIDE SEQUENCE [LARGE SCALE GENOMIC DNA]</scope>
    <source>
        <strain evidence="1 2">GAS138</strain>
    </source>
</reference>
<proteinExistence type="predicted"/>
<dbReference type="AlphaFoldDB" id="A0A1M5XSQ6"/>
<dbReference type="Proteomes" id="UP000189796">
    <property type="component" value="Chromosome I"/>
</dbReference>
<evidence type="ECO:0000313" key="1">
    <source>
        <dbReference type="EMBL" id="SHI02789.1"/>
    </source>
</evidence>
<name>A0A1M5XSQ6_9BRAD</name>
<dbReference type="EMBL" id="LT670817">
    <property type="protein sequence ID" value="SHI02789.1"/>
    <property type="molecule type" value="Genomic_DNA"/>
</dbReference>